<evidence type="ECO:0000313" key="4">
    <source>
        <dbReference type="EMBL" id="MCZ8373017.1"/>
    </source>
</evidence>
<keyword evidence="5" id="KW-1185">Reference proteome</keyword>
<dbReference type="InterPro" id="IPR027414">
    <property type="entry name" value="GH95_N_dom"/>
</dbReference>
<dbReference type="InterPro" id="IPR012341">
    <property type="entry name" value="6hp_glycosidase-like_sf"/>
</dbReference>
<dbReference type="InterPro" id="IPR008928">
    <property type="entry name" value="6-hairpin_glycosidase_sf"/>
</dbReference>
<evidence type="ECO:0000313" key="5">
    <source>
        <dbReference type="Proteomes" id="UP001141933"/>
    </source>
</evidence>
<reference evidence="4" key="1">
    <citation type="submission" date="2022-12" db="EMBL/GenBank/DDBJ databases">
        <title>Phocaeicola acetigenes sp. nov., isolated feces from a healthy human.</title>
        <authorList>
            <person name="Do H."/>
            <person name="Ha Y.B."/>
            <person name="Kim J.-S."/>
            <person name="Suh M.K."/>
            <person name="Kim H.S."/>
            <person name="Lee J.-S."/>
        </authorList>
    </citation>
    <scope>NUCLEOTIDE SEQUENCE</scope>
    <source>
        <strain evidence="4">KGMB11183</strain>
    </source>
</reference>
<dbReference type="Gene3D" id="2.70.98.50">
    <property type="entry name" value="putative glycoside hydrolase family protein from bacillus halodurans"/>
    <property type="match status" value="1"/>
</dbReference>
<dbReference type="RefSeq" id="WP_269878316.1">
    <property type="nucleotide sequence ID" value="NZ_JAPZVM010000008.1"/>
</dbReference>
<dbReference type="SUPFAM" id="SSF48208">
    <property type="entry name" value="Six-hairpin glycosidases"/>
    <property type="match status" value="1"/>
</dbReference>
<accession>A0ABT4PIX7</accession>
<evidence type="ECO:0000259" key="3">
    <source>
        <dbReference type="Pfam" id="PF22124"/>
    </source>
</evidence>
<dbReference type="Pfam" id="PF22124">
    <property type="entry name" value="Glyco_hydro_95_cat"/>
    <property type="match status" value="1"/>
</dbReference>
<sequence>MNYRKLLTCCICICGFSTSFSTVHKLWYEQPANLWVEALPLGNGRVGAMMFGNPHEECFQLNEETVWAGSPYNNTNSQAAAYLPEIRKLIFEGKNKEAQDLCEKAILAPNKAYGMPYQTVGSLQLTFPDIASYDDYYRELDIEKAVAKVKFISKGVEFERESFVSLEDQLLVVRLKASEKGKITFSARYRTPYDRTNVSVTSDGLLRLDGKADSHEGIEGKIQFTTLLDVDIQGGKQIQQGDSLLYIEEADEATLYLSIGTNFLSYKDVSGNSEEKAAFYLKGKRSFAELKQRHVARYSSLFDRVKLDLGHTLQGNKPTDVRIREFAQGNDPDLVALFFQFGRYLLISSSQPGGQPANLQGIWNEKRLAPWDGKFANDINIEMNYWPAEITNLSEMHLPFIDLVKNTAIQGKETAQMYGCRGWTLHHITDIWCATGAVDHPYYGVWPTCNAWFCSHLWERFLFSGDVSYLKEIYPLMKEACHFYFDFLVKEPAHGWLVAAPSYSPENSPMINGKHSSVSIAAGVTMDNQMIFDLFSNTLQAATLCNEHENFKDSVKNVLSQLPPMQIGRWGQLQEWMDDWDDPTDDHRHVSHLWGVYPGRQINGFDTPELFEAAKKSLRARGDHSTGWSMGWKVCLWARFLDGNKVWQILKEQLTPTLAQKGTHGGTYPNLFDAHPPFQIDGNFGATAGIAEMLVQSHAGAVHLLPALPDALPEGEVNGLRCRGGFILDKLIWEDGKVKETHIISQKGGVLRVRTSVPLKLKNGRLKEAKGNCPNSFLAAQQIASPLISKEWKGDNEYRTPTYYEYDINTEVGKTYVLLRL</sequence>
<evidence type="ECO:0000259" key="2">
    <source>
        <dbReference type="Pfam" id="PF21307"/>
    </source>
</evidence>
<feature type="domain" description="Glycosyl hydrolase family 95 catalytic" evidence="3">
    <location>
        <begin position="286"/>
        <end position="694"/>
    </location>
</feature>
<dbReference type="Pfam" id="PF21307">
    <property type="entry name" value="Glyco_hydro_95_C"/>
    <property type="match status" value="1"/>
</dbReference>
<feature type="domain" description="Glycosyl hydrolase family 95 N-terminal" evidence="1">
    <location>
        <begin position="26"/>
        <end position="265"/>
    </location>
</feature>
<name>A0ABT4PIX7_9BACT</name>
<dbReference type="Proteomes" id="UP001141933">
    <property type="component" value="Unassembled WGS sequence"/>
</dbReference>
<dbReference type="Gene3D" id="1.50.10.10">
    <property type="match status" value="1"/>
</dbReference>
<gene>
    <name evidence="4" type="ORF">O6P32_09915</name>
</gene>
<dbReference type="EMBL" id="JAPZVM010000008">
    <property type="protein sequence ID" value="MCZ8373017.1"/>
    <property type="molecule type" value="Genomic_DNA"/>
</dbReference>
<protein>
    <submittedName>
        <fullName evidence="4">Glycoside hydrolase family 95 protein</fullName>
    </submittedName>
</protein>
<dbReference type="InterPro" id="IPR016518">
    <property type="entry name" value="Alpha-L-fucosidase"/>
</dbReference>
<feature type="domain" description="Alpha fucosidase A-like C-terminal" evidence="2">
    <location>
        <begin position="696"/>
        <end position="765"/>
    </location>
</feature>
<dbReference type="InterPro" id="IPR049053">
    <property type="entry name" value="AFCA-like_C"/>
</dbReference>
<dbReference type="Pfam" id="PF14498">
    <property type="entry name" value="Glyco_hyd_65N_2"/>
    <property type="match status" value="1"/>
</dbReference>
<comment type="caution">
    <text evidence="4">The sequence shown here is derived from an EMBL/GenBank/DDBJ whole genome shotgun (WGS) entry which is preliminary data.</text>
</comment>
<keyword evidence="4" id="KW-0378">Hydrolase</keyword>
<dbReference type="PANTHER" id="PTHR31084">
    <property type="entry name" value="ALPHA-L-FUCOSIDASE 2"/>
    <property type="match status" value="1"/>
</dbReference>
<dbReference type="GO" id="GO:0016787">
    <property type="term" value="F:hydrolase activity"/>
    <property type="evidence" value="ECO:0007669"/>
    <property type="project" value="UniProtKB-KW"/>
</dbReference>
<dbReference type="InterPro" id="IPR054363">
    <property type="entry name" value="GH95_cat"/>
</dbReference>
<dbReference type="PIRSF" id="PIRSF007663">
    <property type="entry name" value="UCP007663"/>
    <property type="match status" value="1"/>
</dbReference>
<proteinExistence type="predicted"/>
<evidence type="ECO:0000259" key="1">
    <source>
        <dbReference type="Pfam" id="PF14498"/>
    </source>
</evidence>
<organism evidence="4 5">
    <name type="scientific">Phocaeicola acetigenes</name>
    <dbReference type="NCBI Taxonomy" id="3016083"/>
    <lineage>
        <taxon>Bacteria</taxon>
        <taxon>Pseudomonadati</taxon>
        <taxon>Bacteroidota</taxon>
        <taxon>Bacteroidia</taxon>
        <taxon>Bacteroidales</taxon>
        <taxon>Bacteroidaceae</taxon>
        <taxon>Phocaeicola</taxon>
    </lineage>
</organism>
<dbReference type="PANTHER" id="PTHR31084:SF0">
    <property type="entry name" value="ALPHA-L-FUCOSIDASE 2"/>
    <property type="match status" value="1"/>
</dbReference>